<name>A0A8D8SZS6_9HEMI</name>
<proteinExistence type="predicted"/>
<dbReference type="EMBL" id="HBUF01241613">
    <property type="protein sequence ID" value="CAG6677130.1"/>
    <property type="molecule type" value="Transcribed_RNA"/>
</dbReference>
<evidence type="ECO:0000313" key="1">
    <source>
        <dbReference type="EMBL" id="CAG6677130.1"/>
    </source>
</evidence>
<dbReference type="AlphaFoldDB" id="A0A8D8SZS6"/>
<organism evidence="1">
    <name type="scientific">Cacopsylla melanoneura</name>
    <dbReference type="NCBI Taxonomy" id="428564"/>
    <lineage>
        <taxon>Eukaryota</taxon>
        <taxon>Metazoa</taxon>
        <taxon>Ecdysozoa</taxon>
        <taxon>Arthropoda</taxon>
        <taxon>Hexapoda</taxon>
        <taxon>Insecta</taxon>
        <taxon>Pterygota</taxon>
        <taxon>Neoptera</taxon>
        <taxon>Paraneoptera</taxon>
        <taxon>Hemiptera</taxon>
        <taxon>Sternorrhyncha</taxon>
        <taxon>Psylloidea</taxon>
        <taxon>Psyllidae</taxon>
        <taxon>Psyllinae</taxon>
        <taxon>Cacopsylla</taxon>
    </lineage>
</organism>
<protein>
    <submittedName>
        <fullName evidence="1">Uncharacterized protein</fullName>
    </submittedName>
</protein>
<sequence>MKLLIHVTVTTQEKFVFGYLRWVKFDKEITTITKIKISFFSFQSPFYEPANSYEHYFISFFWYPLNNLIPLLVIQMKSTEKILVRKCFFFGSSCDTKIMFVVYLA</sequence>
<accession>A0A8D8SZS6</accession>
<reference evidence="1" key="1">
    <citation type="submission" date="2021-05" db="EMBL/GenBank/DDBJ databases">
        <authorList>
            <person name="Alioto T."/>
            <person name="Alioto T."/>
            <person name="Gomez Garrido J."/>
        </authorList>
    </citation>
    <scope>NUCLEOTIDE SEQUENCE</scope>
</reference>